<feature type="region of interest" description="Disordered" evidence="9">
    <location>
        <begin position="276"/>
        <end position="637"/>
    </location>
</feature>
<feature type="compositionally biased region" description="Basic and acidic residues" evidence="9">
    <location>
        <begin position="354"/>
        <end position="372"/>
    </location>
</feature>
<dbReference type="InterPro" id="IPR023214">
    <property type="entry name" value="HAD_sf"/>
</dbReference>
<keyword evidence="3 8" id="KW-0479">Metal-binding</keyword>
<keyword evidence="4 8" id="KW-0378">Hydrolase</keyword>
<dbReference type="HAMAP" id="MF_01681">
    <property type="entry name" value="Salvage_MtnC"/>
    <property type="match status" value="1"/>
</dbReference>
<evidence type="ECO:0000313" key="10">
    <source>
        <dbReference type="EMBL" id="JAA99350.1"/>
    </source>
</evidence>
<dbReference type="InterPro" id="IPR027511">
    <property type="entry name" value="ENOPH1_eukaryotes"/>
</dbReference>
<dbReference type="CDD" id="cd01629">
    <property type="entry name" value="HAD_EP"/>
    <property type="match status" value="1"/>
</dbReference>
<dbReference type="RefSeq" id="XP_050086800.1">
    <property type="nucleotide sequence ID" value="XM_050230843.1"/>
</dbReference>
<feature type="binding site" evidence="8">
    <location>
        <position position="19"/>
    </location>
    <ligand>
        <name>Mg(2+)</name>
        <dbReference type="ChEBI" id="CHEBI:18420"/>
    </ligand>
</feature>
<feature type="compositionally biased region" description="Polar residues" evidence="9">
    <location>
        <begin position="614"/>
        <end position="629"/>
    </location>
</feature>
<keyword evidence="7 8" id="KW-0539">Nucleus</keyword>
<keyword evidence="1 8" id="KW-0963">Cytoplasm</keyword>
<name>T1DP55_ANOAQ</name>
<dbReference type="Gene3D" id="1.10.720.60">
    <property type="match status" value="1"/>
</dbReference>
<comment type="pathway">
    <text evidence="8">Amino-acid biosynthesis; L-methionine biosynthesis via salvage pathway; L-methionine from S-methyl-5-thio-alpha-D-ribose 1-phosphate: step 4/6.</text>
</comment>
<dbReference type="PANTHER" id="PTHR20371">
    <property type="entry name" value="ENOLASE-PHOSPHATASE E1"/>
    <property type="match status" value="1"/>
</dbReference>
<dbReference type="InterPro" id="IPR006439">
    <property type="entry name" value="HAD-SF_hydro_IA"/>
</dbReference>
<comment type="subunit">
    <text evidence="8">Monomer.</text>
</comment>
<protein>
    <recommendedName>
        <fullName evidence="8">Enolase-phosphatase E1</fullName>
        <ecNumber evidence="8">3.1.3.77</ecNumber>
    </recommendedName>
    <alternativeName>
        <fullName evidence="8">2,3-diketo-5-methylthio-1-phosphopentane phosphatase</fullName>
    </alternativeName>
</protein>
<feature type="binding site" evidence="8">
    <location>
        <begin position="152"/>
        <end position="153"/>
    </location>
    <ligand>
        <name>substrate</name>
    </ligand>
</feature>
<dbReference type="NCBIfam" id="TIGR01691">
    <property type="entry name" value="enolase-ppase"/>
    <property type="match status" value="1"/>
</dbReference>
<evidence type="ECO:0000256" key="1">
    <source>
        <dbReference type="ARBA" id="ARBA00022490"/>
    </source>
</evidence>
<evidence type="ECO:0000256" key="3">
    <source>
        <dbReference type="ARBA" id="ARBA00022723"/>
    </source>
</evidence>
<evidence type="ECO:0000256" key="7">
    <source>
        <dbReference type="ARBA" id="ARBA00023242"/>
    </source>
</evidence>
<organism evidence="10">
    <name type="scientific">Anopheles aquasalis</name>
    <name type="common">Malaria mosquito</name>
    <dbReference type="NCBI Taxonomy" id="42839"/>
    <lineage>
        <taxon>Eukaryota</taxon>
        <taxon>Metazoa</taxon>
        <taxon>Ecdysozoa</taxon>
        <taxon>Arthropoda</taxon>
        <taxon>Hexapoda</taxon>
        <taxon>Insecta</taxon>
        <taxon>Pterygota</taxon>
        <taxon>Neoptera</taxon>
        <taxon>Endopterygota</taxon>
        <taxon>Diptera</taxon>
        <taxon>Nematocera</taxon>
        <taxon>Culicoidea</taxon>
        <taxon>Culicidae</taxon>
        <taxon>Anophelinae</taxon>
        <taxon>Anopheles</taxon>
    </lineage>
</organism>
<feature type="compositionally biased region" description="Basic and acidic residues" evidence="9">
    <location>
        <begin position="327"/>
        <end position="346"/>
    </location>
</feature>
<feature type="compositionally biased region" description="Basic and acidic residues" evidence="9">
    <location>
        <begin position="512"/>
        <end position="525"/>
    </location>
</feature>
<dbReference type="FunFam" id="3.40.50.1000:FF:000079">
    <property type="entry name" value="Enolase-phosphatase E1"/>
    <property type="match status" value="1"/>
</dbReference>
<evidence type="ECO:0000256" key="6">
    <source>
        <dbReference type="ARBA" id="ARBA00023167"/>
    </source>
</evidence>
<evidence type="ECO:0000256" key="5">
    <source>
        <dbReference type="ARBA" id="ARBA00022842"/>
    </source>
</evidence>
<dbReference type="EMBL" id="GAMD01002240">
    <property type="protein sequence ID" value="JAA99350.1"/>
    <property type="molecule type" value="mRNA"/>
</dbReference>
<comment type="function">
    <text evidence="8">Bifunctional enzyme that catalyzes the enolization of 2,3-diketo-5-methylthiopentyl-1-phosphate (DK-MTP-1-P) into the intermediate 2-hydroxy-3-keto-5-methylthiopentenyl-1-phosphate (HK-MTPenyl-1-P), which is then dephosphorylated to form the acireductone 1,2-dihydroxy-3-keto-5-methylthiopentene (DHK-MTPene).</text>
</comment>
<dbReference type="GO" id="GO:0005737">
    <property type="term" value="C:cytoplasm"/>
    <property type="evidence" value="ECO:0007669"/>
    <property type="project" value="UniProtKB-SubCell"/>
</dbReference>
<proteinExistence type="evidence at transcript level"/>
<feature type="compositionally biased region" description="Basic and acidic residues" evidence="9">
    <location>
        <begin position="394"/>
        <end position="410"/>
    </location>
</feature>
<feature type="compositionally biased region" description="Basic and acidic residues" evidence="9">
    <location>
        <begin position="424"/>
        <end position="476"/>
    </location>
</feature>
<comment type="subcellular location">
    <subcellularLocation>
        <location evidence="8">Cytoplasm</location>
    </subcellularLocation>
    <subcellularLocation>
        <location evidence="8">Nucleus</location>
    </subcellularLocation>
</comment>
<evidence type="ECO:0000256" key="2">
    <source>
        <dbReference type="ARBA" id="ARBA00022605"/>
    </source>
</evidence>
<dbReference type="EC" id="3.1.3.77" evidence="8"/>
<dbReference type="HAMAP" id="MF_03117">
    <property type="entry name" value="Salvage_MtnC_euk"/>
    <property type="match status" value="1"/>
</dbReference>
<dbReference type="NCBIfam" id="TIGR01549">
    <property type="entry name" value="HAD-SF-IA-v1"/>
    <property type="match status" value="1"/>
</dbReference>
<dbReference type="CTD" id="40630"/>
<feature type="binding site" evidence="8">
    <location>
        <position position="21"/>
    </location>
    <ligand>
        <name>Mg(2+)</name>
        <dbReference type="ChEBI" id="CHEBI:18420"/>
    </ligand>
</feature>
<keyword evidence="6 8" id="KW-0486">Methionine biosynthesis</keyword>
<dbReference type="SFLD" id="SFLDG01133">
    <property type="entry name" value="C1.5.4:_Enolase-phosphatase_Li"/>
    <property type="match status" value="1"/>
</dbReference>
<comment type="catalytic activity">
    <reaction evidence="8">
        <text>5-methylsulfanyl-2,3-dioxopentyl phosphate + H2O = 1,2-dihydroxy-5-(methylsulfanyl)pent-1-en-3-one + phosphate</text>
        <dbReference type="Rhea" id="RHEA:21700"/>
        <dbReference type="ChEBI" id="CHEBI:15377"/>
        <dbReference type="ChEBI" id="CHEBI:43474"/>
        <dbReference type="ChEBI" id="CHEBI:49252"/>
        <dbReference type="ChEBI" id="CHEBI:58828"/>
        <dbReference type="EC" id="3.1.3.77"/>
    </reaction>
</comment>
<comment type="pathway">
    <text evidence="8">Amino-acid biosynthesis; L-methionine biosynthesis via salvage pathway; L-methionine from S-methyl-5-thio-alpha-D-ribose 1-phosphate: step 3/6.</text>
</comment>
<comment type="similarity">
    <text evidence="8">Belongs to the HAD-like hydrolase superfamily. MasA/MtnC family.</text>
</comment>
<dbReference type="GO" id="GO:0000287">
    <property type="term" value="F:magnesium ion binding"/>
    <property type="evidence" value="ECO:0007669"/>
    <property type="project" value="UniProtKB-UniRule"/>
</dbReference>
<keyword evidence="5 8" id="KW-0460">Magnesium</keyword>
<dbReference type="PANTHER" id="PTHR20371:SF1">
    <property type="entry name" value="ENOLASE-PHOSPHATASE E1"/>
    <property type="match status" value="1"/>
</dbReference>
<dbReference type="GO" id="GO:0019509">
    <property type="term" value="P:L-methionine salvage from methylthioadenosine"/>
    <property type="evidence" value="ECO:0007669"/>
    <property type="project" value="UniProtKB-UniRule"/>
</dbReference>
<dbReference type="SFLD" id="SFLDF00044">
    <property type="entry name" value="enolase-phosphatase"/>
    <property type="match status" value="1"/>
</dbReference>
<dbReference type="VEuPathDB" id="VectorBase:AAQUA_001227"/>
<dbReference type="RefSeq" id="XP_050086801.1">
    <property type="nucleotide sequence ID" value="XM_050230844.1"/>
</dbReference>
<dbReference type="SFLD" id="SFLDS00003">
    <property type="entry name" value="Haloacid_Dehalogenase"/>
    <property type="match status" value="1"/>
</dbReference>
<comment type="cofactor">
    <cofactor evidence="8">
        <name>Mg(2+)</name>
        <dbReference type="ChEBI" id="CHEBI:18420"/>
    </cofactor>
    <text evidence="8">Binds 1 Mg(2+) ion per subunit.</text>
</comment>
<keyword evidence="2 8" id="KW-0028">Amino-acid biosynthesis</keyword>
<dbReference type="SFLD" id="SFLDG01129">
    <property type="entry name" value="C1.5:_HAD__Beta-PGM__Phosphata"/>
    <property type="match status" value="1"/>
</dbReference>
<accession>T1DP55</accession>
<dbReference type="Gene3D" id="3.40.50.1000">
    <property type="entry name" value="HAD superfamily/HAD-like"/>
    <property type="match status" value="1"/>
</dbReference>
<reference evidence="10" key="1">
    <citation type="submission" date="2013-07" db="EMBL/GenBank/DDBJ databases">
        <title>Transcriptome sequencing and developmental regulation of gene expression in Anopheles aquasalis.</title>
        <authorList>
            <consortium name="Brazilian Malaria Network (MCT/CNPq/MS/SCTIE/DECIT/PRONEX 555648/2009-5) and Research Network on Bioactive Molecules from Arthropod Vectors (NAP-MOBIARVE"/>
            <consortium name="University of Sao Paulo)"/>
            <person name="Marinotti O."/>
            <person name="Ribeiro J.M.C."/>
            <person name="Costa-da-Silva A.L."/>
            <person name="Silva M.C.P."/>
            <person name="Lopes A.R."/>
            <person name="Barros M.S."/>
            <person name="Sa-Nunes A."/>
            <person name="Konjin B.B."/>
            <person name="Carvalho E."/>
            <person name="Suesdek L."/>
            <person name="Silva-Neto M.A.C."/>
            <person name="Capurro M.L."/>
        </authorList>
    </citation>
    <scope>NUCLEOTIDE SEQUENCE</scope>
    <source>
        <tissue evidence="10">Whole body</tissue>
    </source>
</reference>
<dbReference type="GeneID" id="126571934"/>
<dbReference type="UniPathway" id="UPA00904">
    <property type="reaction ID" value="UER00876"/>
</dbReference>
<evidence type="ECO:0000256" key="9">
    <source>
        <dbReference type="SAM" id="MobiDB-lite"/>
    </source>
</evidence>
<dbReference type="InterPro" id="IPR023943">
    <property type="entry name" value="Enolase-ppase_E1"/>
</dbReference>
<evidence type="ECO:0000256" key="4">
    <source>
        <dbReference type="ARBA" id="ARBA00022801"/>
    </source>
</evidence>
<feature type="binding site" evidence="8">
    <location>
        <position position="186"/>
    </location>
    <ligand>
        <name>substrate</name>
    </ligand>
</feature>
<sequence length="652" mass="71130">MAAVALSEKVLAAKSIICDVEGTTTSISFVKETLFPYALKNAEEYLRKNWSEDATKTVVKALREQADEDKKADVEGVIPIPAEDSESIIPDVIKNVEWQMSQDRKTGSLKTLQGLVWAKGYKDGTIKGHVYDDVQKAFEQWTESGRKVYIYSSGSVDAQKLLFEHSEQGNLLKYLTGHYDTKVGGKREKESYQSIVKNIDVSAEDVLFLTDIVEEAKAAKEAGLNVVLLERPGNAELSEDDRKEFAVIKTFSDLSFETVPGENGTSVNGKRKIDETIEVPEEDKAQEPPAKLVKVEEEKKSEEIANGKSDEKVAEEDAEIKTPVAAKESEAVVEKTVEPEGKKEAEQMEVDAEVENKEPEEKKAEPEAVQEKMEEDTILDNKDKIIENPTDEEIEKKSDDSKTEAVKEEDSSSATNIDGEKEEAEAKQEEVKKEESKEDDATKKSESVSDVTDSAKEELVKDDAEEKVEESKESKPEASSAATEETKAVADSVEVIPGVESVSNDQAEEVATEAKEEAKKDETKPADATTSDPANKDKEETTEEAITEKAAENKTATTDDVAAEPAVEDKPTVATNGNGNGVAGTEDEKNDSDKENDTSTTNCDDDDAAAAEKTNGTNNPSDSGANETDTPVVDIKTKTLVEPVSTVVETES</sequence>
<dbReference type="OrthoDB" id="272500at2759"/>
<evidence type="ECO:0000256" key="8">
    <source>
        <dbReference type="HAMAP-Rule" id="MF_03117"/>
    </source>
</evidence>
<dbReference type="SUPFAM" id="SSF56784">
    <property type="entry name" value="HAD-like"/>
    <property type="match status" value="1"/>
</dbReference>
<dbReference type="GO" id="GO:0043874">
    <property type="term" value="F:acireductone synthase activity"/>
    <property type="evidence" value="ECO:0007669"/>
    <property type="project" value="UniProtKB-EC"/>
</dbReference>
<dbReference type="InterPro" id="IPR036412">
    <property type="entry name" value="HAD-like_sf"/>
</dbReference>
<dbReference type="AlphaFoldDB" id="T1DP55"/>
<feature type="binding site" evidence="8">
    <location>
        <position position="211"/>
    </location>
    <ligand>
        <name>Mg(2+)</name>
        <dbReference type="ChEBI" id="CHEBI:18420"/>
    </ligand>
</feature>
<dbReference type="GO" id="GO:0005634">
    <property type="term" value="C:nucleus"/>
    <property type="evidence" value="ECO:0007669"/>
    <property type="project" value="UniProtKB-SubCell"/>
</dbReference>
<dbReference type="Pfam" id="PF00702">
    <property type="entry name" value="Hydrolase"/>
    <property type="match status" value="1"/>
</dbReference>
<feature type="compositionally biased region" description="Basic and acidic residues" evidence="9">
    <location>
        <begin position="293"/>
        <end position="312"/>
    </location>
</feature>